<dbReference type="OrthoDB" id="9204728at2"/>
<proteinExistence type="predicted"/>
<gene>
    <name evidence="1" type="ordered locus">HCH_04431</name>
</gene>
<keyword evidence="2" id="KW-1185">Reference proteome</keyword>
<organism evidence="1 2">
    <name type="scientific">Hahella chejuensis (strain KCTC 2396)</name>
    <dbReference type="NCBI Taxonomy" id="349521"/>
    <lineage>
        <taxon>Bacteria</taxon>
        <taxon>Pseudomonadati</taxon>
        <taxon>Pseudomonadota</taxon>
        <taxon>Gammaproteobacteria</taxon>
        <taxon>Oceanospirillales</taxon>
        <taxon>Hahellaceae</taxon>
        <taxon>Hahella</taxon>
    </lineage>
</organism>
<sequence>MADNKSLFLEKAKSNTHELYVMTVGEFREIAEKINSGVTIDNVKTAAGFVAPTNDLITVKKVFSELGAKGRAVEKVINGERYIIIKGYAGFREVIKGTKYLSSNPTIISMAIGRLGVEKSIVQGAKLTVVLTVPISVIKYLVDEQRTLSRLIGTIASDLVKLGISSVFASAAAVTIGTLTTIAAGPLLAAVVVGVAVSIFLEHIDDEFGLTDALVKLIDDSYDNTVGVLDRILSKFESIFVWQAKNGVPLGKDVFY</sequence>
<dbReference type="KEGG" id="hch:HCH_04431"/>
<accession>Q2SDY9</accession>
<dbReference type="EMBL" id="CP000155">
    <property type="protein sequence ID" value="ABC31135.1"/>
    <property type="molecule type" value="Genomic_DNA"/>
</dbReference>
<dbReference type="eggNOG" id="COG4104">
    <property type="taxonomic scope" value="Bacteria"/>
</dbReference>
<reference evidence="1 2" key="1">
    <citation type="journal article" date="2005" name="Nucleic Acids Res.">
        <title>Genomic blueprint of Hahella chejuensis, a marine microbe producing an algicidal agent.</title>
        <authorList>
            <person name="Jeong H."/>
            <person name="Yim J.H."/>
            <person name="Lee C."/>
            <person name="Choi S.-H."/>
            <person name="Park Y.K."/>
            <person name="Yoon S.H."/>
            <person name="Hur C.-G."/>
            <person name="Kang H.-Y."/>
            <person name="Kim D."/>
            <person name="Lee H.H."/>
            <person name="Park K.H."/>
            <person name="Park S.-H."/>
            <person name="Park H.-S."/>
            <person name="Lee H.K."/>
            <person name="Oh T.K."/>
            <person name="Kim J.F."/>
        </authorList>
    </citation>
    <scope>NUCLEOTIDE SEQUENCE [LARGE SCALE GENOMIC DNA]</scope>
    <source>
        <strain evidence="1 2">KCTC 2396</strain>
    </source>
</reference>
<dbReference type="STRING" id="349521.HCH_04431"/>
<dbReference type="RefSeq" id="WP_011398202.1">
    <property type="nucleotide sequence ID" value="NC_007645.1"/>
</dbReference>
<dbReference type="Proteomes" id="UP000000238">
    <property type="component" value="Chromosome"/>
</dbReference>
<dbReference type="AlphaFoldDB" id="Q2SDY9"/>
<name>Q2SDY9_HAHCH</name>
<dbReference type="HOGENOM" id="CLU_096481_0_0_6"/>
<evidence type="ECO:0000313" key="2">
    <source>
        <dbReference type="Proteomes" id="UP000000238"/>
    </source>
</evidence>
<protein>
    <submittedName>
        <fullName evidence="1">Uncharacterized protein</fullName>
    </submittedName>
</protein>
<evidence type="ECO:0000313" key="1">
    <source>
        <dbReference type="EMBL" id="ABC31135.1"/>
    </source>
</evidence>